<gene>
    <name evidence="1" type="ORF">F8M41_002604</name>
</gene>
<sequence length="75" mass="8542">MQVRRHKSEQTTSVIVGFKAIWISFNGQIIWTKNPMISKVEYTLALAVWGNSTKQVIFEAICGNSTEQVISEQRI</sequence>
<reference evidence="1 2" key="1">
    <citation type="journal article" date="2019" name="Environ. Microbiol.">
        <title>At the nexus of three kingdoms: the genome of the mycorrhizal fungus Gigaspora margarita provides insights into plant, endobacterial and fungal interactions.</title>
        <authorList>
            <person name="Venice F."/>
            <person name="Ghignone S."/>
            <person name="Salvioli di Fossalunga A."/>
            <person name="Amselem J."/>
            <person name="Novero M."/>
            <person name="Xianan X."/>
            <person name="Sedzielewska Toro K."/>
            <person name="Morin E."/>
            <person name="Lipzen A."/>
            <person name="Grigoriev I.V."/>
            <person name="Henrissat B."/>
            <person name="Martin F.M."/>
            <person name="Bonfante P."/>
        </authorList>
    </citation>
    <scope>NUCLEOTIDE SEQUENCE [LARGE SCALE GENOMIC DNA]</scope>
    <source>
        <strain evidence="1 2">BEG34</strain>
    </source>
</reference>
<dbReference type="EMBL" id="WTPW01001222">
    <property type="protein sequence ID" value="KAF0449010.1"/>
    <property type="molecule type" value="Genomic_DNA"/>
</dbReference>
<proteinExistence type="predicted"/>
<dbReference type="Proteomes" id="UP000439903">
    <property type="component" value="Unassembled WGS sequence"/>
</dbReference>
<protein>
    <submittedName>
        <fullName evidence="1">Uncharacterized protein</fullName>
    </submittedName>
</protein>
<name>A0A8H3XDE2_GIGMA</name>
<dbReference type="AlphaFoldDB" id="A0A8H3XDE2"/>
<evidence type="ECO:0000313" key="1">
    <source>
        <dbReference type="EMBL" id="KAF0449010.1"/>
    </source>
</evidence>
<comment type="caution">
    <text evidence="1">The sequence shown here is derived from an EMBL/GenBank/DDBJ whole genome shotgun (WGS) entry which is preliminary data.</text>
</comment>
<evidence type="ECO:0000313" key="2">
    <source>
        <dbReference type="Proteomes" id="UP000439903"/>
    </source>
</evidence>
<keyword evidence="2" id="KW-1185">Reference proteome</keyword>
<organism evidence="1 2">
    <name type="scientific">Gigaspora margarita</name>
    <dbReference type="NCBI Taxonomy" id="4874"/>
    <lineage>
        <taxon>Eukaryota</taxon>
        <taxon>Fungi</taxon>
        <taxon>Fungi incertae sedis</taxon>
        <taxon>Mucoromycota</taxon>
        <taxon>Glomeromycotina</taxon>
        <taxon>Glomeromycetes</taxon>
        <taxon>Diversisporales</taxon>
        <taxon>Gigasporaceae</taxon>
        <taxon>Gigaspora</taxon>
    </lineage>
</organism>
<accession>A0A8H3XDE2</accession>